<reference evidence="5 6" key="1">
    <citation type="journal article" date="2012" name="PLoS Pathog.">
        <title>The genome of the obligate intracellular parasite Trachipleistophora hominis: new insights into microsporidian genome dynamics and reductive evolution.</title>
        <authorList>
            <person name="Heinz E."/>
            <person name="Williams T.A."/>
            <person name="Nakjang S."/>
            <person name="Noel C.J."/>
            <person name="Swan D.C."/>
            <person name="Goldberg A.V."/>
            <person name="Harris S.R."/>
            <person name="Weinmaier T."/>
            <person name="Markert S."/>
            <person name="Becher D."/>
            <person name="Bernhardt J."/>
            <person name="Dagan T."/>
            <person name="Hacker C."/>
            <person name="Lucocq J.M."/>
            <person name="Schweder T."/>
            <person name="Rattei T."/>
            <person name="Hall N."/>
            <person name="Hirt R.P."/>
            <person name="Embley T.M."/>
        </authorList>
    </citation>
    <scope>NUCLEOTIDE SEQUENCE [LARGE SCALE GENOMIC DNA]</scope>
</reference>
<organism evidence="5 6">
    <name type="scientific">Trachipleistophora hominis</name>
    <name type="common">Microsporidian parasite</name>
    <dbReference type="NCBI Taxonomy" id="72359"/>
    <lineage>
        <taxon>Eukaryota</taxon>
        <taxon>Fungi</taxon>
        <taxon>Fungi incertae sedis</taxon>
        <taxon>Microsporidia</taxon>
        <taxon>Pleistophoridae</taxon>
        <taxon>Trachipleistophora</taxon>
    </lineage>
</organism>
<dbReference type="InterPro" id="IPR015433">
    <property type="entry name" value="PI3/4_kinase"/>
</dbReference>
<evidence type="ECO:0000259" key="4">
    <source>
        <dbReference type="PROSITE" id="PS50290"/>
    </source>
</evidence>
<dbReference type="OrthoDB" id="10264149at2759"/>
<dbReference type="GO" id="GO:0004430">
    <property type="term" value="F:1-phosphatidylinositol 4-kinase activity"/>
    <property type="evidence" value="ECO:0007669"/>
    <property type="project" value="UniProtKB-EC"/>
</dbReference>
<dbReference type="OMA" id="IGMKDDK"/>
<dbReference type="InterPro" id="IPR036940">
    <property type="entry name" value="PI3/4_kinase_cat_sf"/>
</dbReference>
<dbReference type="HOGENOM" id="CLU_002446_6_1_1"/>
<dbReference type="InParanoid" id="L7JV38"/>
<dbReference type="SUPFAM" id="SSF56112">
    <property type="entry name" value="Protein kinase-like (PK-like)"/>
    <property type="match status" value="1"/>
</dbReference>
<dbReference type="Gene3D" id="1.10.1070.11">
    <property type="entry name" value="Phosphatidylinositol 3-/4-kinase, catalytic domain"/>
    <property type="match status" value="1"/>
</dbReference>
<keyword evidence="1 5" id="KW-0808">Transferase</keyword>
<evidence type="ECO:0000256" key="1">
    <source>
        <dbReference type="ARBA" id="ARBA00022679"/>
    </source>
</evidence>
<proteinExistence type="predicted"/>
<dbReference type="GO" id="GO:0046854">
    <property type="term" value="P:phosphatidylinositol phosphate biosynthetic process"/>
    <property type="evidence" value="ECO:0007669"/>
    <property type="project" value="InterPro"/>
</dbReference>
<evidence type="ECO:0000256" key="2">
    <source>
        <dbReference type="ARBA" id="ARBA00022777"/>
    </source>
</evidence>
<name>L7JV38_TRAHO</name>
<sequence>VQLLNKITTPHDMKKPESLSWLYKLFNTSYFDTWKNISYLYSYPHTGIQHYLTRILRFKNAHILYLVHIMFYHCEEPISYPIMDMLVKKCKYSRSVSLKLFFTLKSYRKYLNKNQIGFYRLIIQRIMECDWYRRDKLRRTPVVEIREMKVIRDETIENSKVKYKLLEDKMVRLRNDTRIGDECEEGMLTGIKDDRSGERMLIGMKDDKSGVYEENGEGMLIGMKDDKSGVYEENGERTLIGMKDDKSGTPEGDGRTNDKVERRAMDGALERRGNIQGAYHGRERGTRTTKIDSKRKTGALRTPQKVNGRKNEHSNECERNDKCKCSYFAHKKRYMLRTRPIIDLNRGSGDLSSIFLFFCSASAFFFSEKILTSLISYEKMFYTSKSFTTIFPKRIGPTLKGCINFLDDLVMISFRLKTLPKNIRQRALEIELEYLNLYLPADLSIPFSGGKKVLNLEIEHSTTLSSAENCPFILTYECARRIKKTKKSFYNDIYLLRQLYALEKTGAENQAIKDKIVEQLMHENPGHAENSGSSATDTEDNAASQSGKLTGNRKRWAEKDTLPFLGKRKNWTDITREVLVKSEFKELRPEVKCVIIKTGNELGPEMIALELLREMKQIIDEEGIRIWLRPYQIYTVFHNAGFVEVISSASSIHEIKKMNDSLVGGKSFLRKFYYETYGTGVDKAINNFLESLVGYSLVTYFLALKDRHNGNILIDNEGHVVHVDFGFVLGLHPGFYCVETAPFKMSSEYIHLLGNRMDEFKKLFVEGFMAIRKHSKRLLQILEICMNNPKYKFIDVGAVECFKSRMKNELNTRELEEYVVGLIDWSLKSMTTGLYDSYQYFSNGYLK</sequence>
<dbReference type="SMART" id="SM00146">
    <property type="entry name" value="PI3Kc"/>
    <property type="match status" value="1"/>
</dbReference>
<dbReference type="GO" id="GO:0005737">
    <property type="term" value="C:cytoplasm"/>
    <property type="evidence" value="ECO:0007669"/>
    <property type="project" value="TreeGrafter"/>
</dbReference>
<keyword evidence="2 5" id="KW-0418">Kinase</keyword>
<dbReference type="Gene3D" id="3.30.1010.10">
    <property type="entry name" value="Phosphatidylinositol 3-kinase Catalytic Subunit, Chain A, domain 4"/>
    <property type="match status" value="1"/>
</dbReference>
<dbReference type="Proteomes" id="UP000011185">
    <property type="component" value="Unassembled WGS sequence"/>
</dbReference>
<dbReference type="CDD" id="cd00893">
    <property type="entry name" value="PI4Kc_III"/>
    <property type="match status" value="1"/>
</dbReference>
<dbReference type="InterPro" id="IPR000403">
    <property type="entry name" value="PI3/4_kinase_cat_dom"/>
</dbReference>
<evidence type="ECO:0000313" key="6">
    <source>
        <dbReference type="Proteomes" id="UP000011185"/>
    </source>
</evidence>
<feature type="compositionally biased region" description="Polar residues" evidence="3">
    <location>
        <begin position="530"/>
        <end position="549"/>
    </location>
</feature>
<dbReference type="PROSITE" id="PS50290">
    <property type="entry name" value="PI3_4_KINASE_3"/>
    <property type="match status" value="1"/>
</dbReference>
<evidence type="ECO:0000256" key="3">
    <source>
        <dbReference type="SAM" id="MobiDB-lite"/>
    </source>
</evidence>
<feature type="non-terminal residue" evidence="5">
    <location>
        <position position="1"/>
    </location>
</feature>
<dbReference type="GO" id="GO:0016020">
    <property type="term" value="C:membrane"/>
    <property type="evidence" value="ECO:0007669"/>
    <property type="project" value="TreeGrafter"/>
</dbReference>
<dbReference type="EMBL" id="JH994035">
    <property type="protein sequence ID" value="ELQ74627.1"/>
    <property type="molecule type" value="Genomic_DNA"/>
</dbReference>
<dbReference type="Pfam" id="PF00454">
    <property type="entry name" value="PI3_PI4_kinase"/>
    <property type="match status" value="1"/>
</dbReference>
<dbReference type="PANTHER" id="PTHR10048">
    <property type="entry name" value="PHOSPHATIDYLINOSITOL KINASE"/>
    <property type="match status" value="1"/>
</dbReference>
<dbReference type="InterPro" id="IPR011009">
    <property type="entry name" value="Kinase-like_dom_sf"/>
</dbReference>
<dbReference type="PANTHER" id="PTHR10048:SF22">
    <property type="entry name" value="PHOSPHATIDYLINOSITOL 4-KINASE BETA"/>
    <property type="match status" value="1"/>
</dbReference>
<dbReference type="EC" id="2.7.1.67" evidence="5"/>
<accession>L7JV38</accession>
<dbReference type="STRING" id="72359.L7JV38"/>
<feature type="region of interest" description="Disordered" evidence="3">
    <location>
        <begin position="524"/>
        <end position="550"/>
    </location>
</feature>
<dbReference type="GO" id="GO:0048015">
    <property type="term" value="P:phosphatidylinositol-mediated signaling"/>
    <property type="evidence" value="ECO:0007669"/>
    <property type="project" value="TreeGrafter"/>
</dbReference>
<feature type="region of interest" description="Disordered" evidence="3">
    <location>
        <begin position="281"/>
        <end position="315"/>
    </location>
</feature>
<dbReference type="FunCoup" id="L7JV38">
    <property type="interactions" value="169"/>
</dbReference>
<dbReference type="AlphaFoldDB" id="L7JV38"/>
<keyword evidence="6" id="KW-1185">Reference proteome</keyword>
<feature type="compositionally biased region" description="Basic and acidic residues" evidence="3">
    <location>
        <begin position="281"/>
        <end position="295"/>
    </location>
</feature>
<gene>
    <name evidence="5" type="ORF">THOM_2542</name>
</gene>
<feature type="domain" description="PI3K/PI4K catalytic" evidence="4">
    <location>
        <begin position="569"/>
        <end position="831"/>
    </location>
</feature>
<dbReference type="VEuPathDB" id="MicrosporidiaDB:THOM_2542"/>
<protein>
    <submittedName>
        <fullName evidence="5">Phosphatidylinositol 4-kinase, involved in intracellular trafficking and secretion</fullName>
        <ecNumber evidence="5">2.7.1.67</ecNumber>
    </submittedName>
</protein>
<evidence type="ECO:0000313" key="5">
    <source>
        <dbReference type="EMBL" id="ELQ74627.1"/>
    </source>
</evidence>